<sequence>MARFIFGRVSLMFCGMAVAGLGFLPVAHAQRVISDLEASKLTFAALTAPPPVIHHHIRVAHHSSTAHVVSVAHAGKAHSMVHLVSYHAPKHAVHGKKAHHRT</sequence>
<dbReference type="Proteomes" id="UP000317730">
    <property type="component" value="Unassembled WGS sequence"/>
</dbReference>
<evidence type="ECO:0000313" key="2">
    <source>
        <dbReference type="Proteomes" id="UP000317730"/>
    </source>
</evidence>
<proteinExistence type="predicted"/>
<evidence type="ECO:0000313" key="1">
    <source>
        <dbReference type="EMBL" id="GEB84595.1"/>
    </source>
</evidence>
<dbReference type="RefSeq" id="WP_273199785.1">
    <property type="nucleotide sequence ID" value="NZ_JAKVLE010000006.1"/>
</dbReference>
<protein>
    <submittedName>
        <fullName evidence="1">Uncharacterized protein</fullName>
    </submittedName>
</protein>
<name>A0A4Y3TV20_9PROT</name>
<organism evidence="1 2">
    <name type="scientific">Acetobacter peroxydans</name>
    <dbReference type="NCBI Taxonomy" id="104098"/>
    <lineage>
        <taxon>Bacteria</taxon>
        <taxon>Pseudomonadati</taxon>
        <taxon>Pseudomonadota</taxon>
        <taxon>Alphaproteobacteria</taxon>
        <taxon>Acetobacterales</taxon>
        <taxon>Acetobacteraceae</taxon>
        <taxon>Acetobacter</taxon>
    </lineage>
</organism>
<reference evidence="1 2" key="1">
    <citation type="submission" date="2019-06" db="EMBL/GenBank/DDBJ databases">
        <title>Whole genome shotgun sequence of Acetobacter peroxydans NBRC 13755.</title>
        <authorList>
            <person name="Hosoyama A."/>
            <person name="Uohara A."/>
            <person name="Ohji S."/>
            <person name="Ichikawa N."/>
        </authorList>
    </citation>
    <scope>NUCLEOTIDE SEQUENCE [LARGE SCALE GENOMIC DNA]</scope>
    <source>
        <strain evidence="1 2">NBRC 13755</strain>
    </source>
</reference>
<dbReference type="EMBL" id="BJMV01000001">
    <property type="protein sequence ID" value="GEB84595.1"/>
    <property type="molecule type" value="Genomic_DNA"/>
</dbReference>
<gene>
    <name evidence="1" type="ORF">APE01nite_03920</name>
</gene>
<comment type="caution">
    <text evidence="1">The sequence shown here is derived from an EMBL/GenBank/DDBJ whole genome shotgun (WGS) entry which is preliminary data.</text>
</comment>
<keyword evidence="2" id="KW-1185">Reference proteome</keyword>
<dbReference type="AlphaFoldDB" id="A0A4Y3TV20"/>
<accession>A0A4Y3TV20</accession>